<dbReference type="EMBL" id="CADCWB010000112">
    <property type="protein sequence ID" value="CAA9517261.1"/>
    <property type="molecule type" value="Genomic_DNA"/>
</dbReference>
<reference evidence="1" key="1">
    <citation type="submission" date="2020-02" db="EMBL/GenBank/DDBJ databases">
        <authorList>
            <person name="Meier V. D."/>
        </authorList>
    </citation>
    <scope>NUCLEOTIDE SEQUENCE</scope>
    <source>
        <strain evidence="1">AVDCRST_MAG62</strain>
    </source>
</reference>
<name>A0A6J4T9T2_9SPHN</name>
<organism evidence="1">
    <name type="scientific">uncultured Sphingomonas sp</name>
    <dbReference type="NCBI Taxonomy" id="158754"/>
    <lineage>
        <taxon>Bacteria</taxon>
        <taxon>Pseudomonadati</taxon>
        <taxon>Pseudomonadota</taxon>
        <taxon>Alphaproteobacteria</taxon>
        <taxon>Sphingomonadales</taxon>
        <taxon>Sphingomonadaceae</taxon>
        <taxon>Sphingomonas</taxon>
        <taxon>environmental samples</taxon>
    </lineage>
</organism>
<sequence length="201" mass="22373">MAPGVNSTPEQRAGLPIMHFADQAELERWLGEQPADHPGIWLKLAKKGAGVASINLAEAVDSGLCFGWIDGLLNRYDERFYLIRYMPRRPRSKWSQVNAERAEQLLAEGRVRPVGLKQIEAAQADGRWDMAYPPASRIEVPDDLAAALAANPAAATFFASLTRANRYAILYRLHDVRDPAKREGAIAKWVAMLERGETVHD</sequence>
<proteinExistence type="predicted"/>
<gene>
    <name evidence="1" type="ORF">AVDCRST_MAG62-891</name>
</gene>
<evidence type="ECO:0000313" key="1">
    <source>
        <dbReference type="EMBL" id="CAA9517261.1"/>
    </source>
</evidence>
<dbReference type="Pfam" id="PF13376">
    <property type="entry name" value="OmdA"/>
    <property type="match status" value="1"/>
</dbReference>
<dbReference type="AlphaFoldDB" id="A0A6J4T9T2"/>
<evidence type="ECO:0008006" key="2">
    <source>
        <dbReference type="Google" id="ProtNLM"/>
    </source>
</evidence>
<protein>
    <recommendedName>
        <fullName evidence="2">Periplasmic membrane protein</fullName>
    </recommendedName>
</protein>
<accession>A0A6J4T9T2</accession>